<dbReference type="Gene3D" id="3.40.190.10">
    <property type="entry name" value="Periplasmic binding protein-like II"/>
    <property type="match status" value="2"/>
</dbReference>
<comment type="caution">
    <text evidence="6">The sequence shown here is derived from an EMBL/GenBank/DDBJ whole genome shotgun (WGS) entry which is preliminary data.</text>
</comment>
<dbReference type="PANTHER" id="PTHR30346:SF0">
    <property type="entry name" value="HCA OPERON TRANSCRIPTIONAL ACTIVATOR HCAR"/>
    <property type="match status" value="1"/>
</dbReference>
<proteinExistence type="inferred from homology"/>
<keyword evidence="3 6" id="KW-0238">DNA-binding</keyword>
<evidence type="ECO:0000313" key="6">
    <source>
        <dbReference type="EMBL" id="MBG6135026.1"/>
    </source>
</evidence>
<dbReference type="FunFam" id="1.10.10.10:FF:000001">
    <property type="entry name" value="LysR family transcriptional regulator"/>
    <property type="match status" value="1"/>
</dbReference>
<keyword evidence="2" id="KW-0805">Transcription regulation</keyword>
<accession>A0A8J7GCE2</accession>
<dbReference type="SUPFAM" id="SSF53850">
    <property type="entry name" value="Periplasmic binding protein-like II"/>
    <property type="match status" value="1"/>
</dbReference>
<dbReference type="GO" id="GO:0032993">
    <property type="term" value="C:protein-DNA complex"/>
    <property type="evidence" value="ECO:0007669"/>
    <property type="project" value="TreeGrafter"/>
</dbReference>
<dbReference type="InterPro" id="IPR036390">
    <property type="entry name" value="WH_DNA-bd_sf"/>
</dbReference>
<dbReference type="EMBL" id="JADOUF010000001">
    <property type="protein sequence ID" value="MBG6135026.1"/>
    <property type="molecule type" value="Genomic_DNA"/>
</dbReference>
<comment type="similarity">
    <text evidence="1">Belongs to the LysR transcriptional regulatory family.</text>
</comment>
<evidence type="ECO:0000256" key="4">
    <source>
        <dbReference type="ARBA" id="ARBA00023163"/>
    </source>
</evidence>
<dbReference type="InterPro" id="IPR000847">
    <property type="entry name" value="LysR_HTH_N"/>
</dbReference>
<dbReference type="InterPro" id="IPR005119">
    <property type="entry name" value="LysR_subst-bd"/>
</dbReference>
<dbReference type="PANTHER" id="PTHR30346">
    <property type="entry name" value="TRANSCRIPTIONAL DUAL REGULATOR HCAR-RELATED"/>
    <property type="match status" value="1"/>
</dbReference>
<dbReference type="Gene3D" id="1.10.10.10">
    <property type="entry name" value="Winged helix-like DNA-binding domain superfamily/Winged helix DNA-binding domain"/>
    <property type="match status" value="1"/>
</dbReference>
<organism evidence="6 7">
    <name type="scientific">Longispora fulva</name>
    <dbReference type="NCBI Taxonomy" id="619741"/>
    <lineage>
        <taxon>Bacteria</taxon>
        <taxon>Bacillati</taxon>
        <taxon>Actinomycetota</taxon>
        <taxon>Actinomycetes</taxon>
        <taxon>Micromonosporales</taxon>
        <taxon>Micromonosporaceae</taxon>
        <taxon>Longispora</taxon>
    </lineage>
</organism>
<dbReference type="CDD" id="cd08414">
    <property type="entry name" value="PBP2_LTTR_aromatics_like"/>
    <property type="match status" value="1"/>
</dbReference>
<dbReference type="SUPFAM" id="SSF46785">
    <property type="entry name" value="Winged helix' DNA-binding domain"/>
    <property type="match status" value="1"/>
</dbReference>
<dbReference type="Pfam" id="PF00126">
    <property type="entry name" value="HTH_1"/>
    <property type="match status" value="1"/>
</dbReference>
<reference evidence="6" key="1">
    <citation type="submission" date="2020-11" db="EMBL/GenBank/DDBJ databases">
        <title>Sequencing the genomes of 1000 actinobacteria strains.</title>
        <authorList>
            <person name="Klenk H.-P."/>
        </authorList>
    </citation>
    <scope>NUCLEOTIDE SEQUENCE</scope>
    <source>
        <strain evidence="6">DSM 45356</strain>
    </source>
</reference>
<keyword evidence="7" id="KW-1185">Reference proteome</keyword>
<dbReference type="GO" id="GO:0003700">
    <property type="term" value="F:DNA-binding transcription factor activity"/>
    <property type="evidence" value="ECO:0007669"/>
    <property type="project" value="InterPro"/>
</dbReference>
<evidence type="ECO:0000313" key="7">
    <source>
        <dbReference type="Proteomes" id="UP000622552"/>
    </source>
</evidence>
<sequence>MDLRLLRYFVSVAEELHFTRAAERLHISQPALSKQVRLLESQLRMKLLRRSSRHVELTDAGRALLPQARRLLDQWSQSLAATRAAAAEENRTLRVGFVANACGELTPRIFQEFARRRPDWKVTMSQAAWGDPTCGLRDRHVDVAFLRVPVPADECFHQRVLLSEPRWVVLPAGHRLAAHAVVPFAALLDEPFVATPVESGVWRDFWLAVEERAGHPVRIGAEVRSSDEWMEAIANGFGVCFTAESTARFYTRPGVVYRPVDRISPTRVALAWHRDDRRRIVADFVAVCTAVAEG</sequence>
<dbReference type="Pfam" id="PF03466">
    <property type="entry name" value="LysR_substrate"/>
    <property type="match status" value="1"/>
</dbReference>
<dbReference type="PROSITE" id="PS50931">
    <property type="entry name" value="HTH_LYSR"/>
    <property type="match status" value="1"/>
</dbReference>
<gene>
    <name evidence="6" type="ORF">IW245_001220</name>
</gene>
<name>A0A8J7GCE2_9ACTN</name>
<evidence type="ECO:0000256" key="3">
    <source>
        <dbReference type="ARBA" id="ARBA00023125"/>
    </source>
</evidence>
<evidence type="ECO:0000256" key="1">
    <source>
        <dbReference type="ARBA" id="ARBA00009437"/>
    </source>
</evidence>
<dbReference type="AlphaFoldDB" id="A0A8J7GCE2"/>
<dbReference type="InterPro" id="IPR036388">
    <property type="entry name" value="WH-like_DNA-bd_sf"/>
</dbReference>
<evidence type="ECO:0000259" key="5">
    <source>
        <dbReference type="PROSITE" id="PS50931"/>
    </source>
</evidence>
<dbReference type="PRINTS" id="PR00039">
    <property type="entry name" value="HTHLYSR"/>
</dbReference>
<protein>
    <submittedName>
        <fullName evidence="6">DNA-binding transcriptional LysR family regulator</fullName>
    </submittedName>
</protein>
<evidence type="ECO:0000256" key="2">
    <source>
        <dbReference type="ARBA" id="ARBA00023015"/>
    </source>
</evidence>
<dbReference type="Proteomes" id="UP000622552">
    <property type="component" value="Unassembled WGS sequence"/>
</dbReference>
<dbReference type="GO" id="GO:0003677">
    <property type="term" value="F:DNA binding"/>
    <property type="evidence" value="ECO:0007669"/>
    <property type="project" value="UniProtKB-KW"/>
</dbReference>
<feature type="domain" description="HTH lysR-type" evidence="5">
    <location>
        <begin position="1"/>
        <end position="58"/>
    </location>
</feature>
<keyword evidence="4" id="KW-0804">Transcription</keyword>